<sequence length="118" mass="13405">MNTTPRFSKSTLAKRRHAKLQSLAHLGPFVAGSLNKVERKDQHGNVTVYHLLTFKQDGKTRSVHVPKDMVKEVGRWIRNYRAWKKRRAEISELSVSIIRRHVPEKRAAAASKGSPVAP</sequence>
<dbReference type="AlphaFoldDB" id="X0VP71"/>
<dbReference type="EMBL" id="BARS01037545">
    <property type="protein sequence ID" value="GAG14273.1"/>
    <property type="molecule type" value="Genomic_DNA"/>
</dbReference>
<accession>X0VP71</accession>
<evidence type="ECO:0000313" key="1">
    <source>
        <dbReference type="EMBL" id="GAG14273.1"/>
    </source>
</evidence>
<protein>
    <submittedName>
        <fullName evidence="1">Uncharacterized protein</fullName>
    </submittedName>
</protein>
<reference evidence="1" key="1">
    <citation type="journal article" date="2014" name="Front. Microbiol.">
        <title>High frequency of phylogenetically diverse reductive dehalogenase-homologous genes in deep subseafloor sedimentary metagenomes.</title>
        <authorList>
            <person name="Kawai M."/>
            <person name="Futagami T."/>
            <person name="Toyoda A."/>
            <person name="Takaki Y."/>
            <person name="Nishi S."/>
            <person name="Hori S."/>
            <person name="Arai W."/>
            <person name="Tsubouchi T."/>
            <person name="Morono Y."/>
            <person name="Uchiyama I."/>
            <person name="Ito T."/>
            <person name="Fujiyama A."/>
            <person name="Inagaki F."/>
            <person name="Takami H."/>
        </authorList>
    </citation>
    <scope>NUCLEOTIDE SEQUENCE</scope>
    <source>
        <strain evidence="1">Expedition CK06-06</strain>
    </source>
</reference>
<organism evidence="1">
    <name type="scientific">marine sediment metagenome</name>
    <dbReference type="NCBI Taxonomy" id="412755"/>
    <lineage>
        <taxon>unclassified sequences</taxon>
        <taxon>metagenomes</taxon>
        <taxon>ecological metagenomes</taxon>
    </lineage>
</organism>
<comment type="caution">
    <text evidence="1">The sequence shown here is derived from an EMBL/GenBank/DDBJ whole genome shotgun (WGS) entry which is preliminary data.</text>
</comment>
<proteinExistence type="predicted"/>
<name>X0VP71_9ZZZZ</name>
<gene>
    <name evidence="1" type="ORF">S01H1_57563</name>
</gene>